<dbReference type="AlphaFoldDB" id="A0A9N8JLT7"/>
<reference evidence="2" key="1">
    <citation type="submission" date="2020-06" db="EMBL/GenBank/DDBJ databases">
        <authorList>
            <person name="Onetto C."/>
        </authorList>
    </citation>
    <scope>NUCLEOTIDE SEQUENCE</scope>
</reference>
<proteinExistence type="predicted"/>
<feature type="compositionally biased region" description="Acidic residues" evidence="1">
    <location>
        <begin position="330"/>
        <end position="342"/>
    </location>
</feature>
<evidence type="ECO:0000256" key="1">
    <source>
        <dbReference type="SAM" id="MobiDB-lite"/>
    </source>
</evidence>
<protein>
    <submittedName>
        <fullName evidence="2">Uncharacterized protein</fullName>
    </submittedName>
</protein>
<keyword evidence="3" id="KW-1185">Reference proteome</keyword>
<gene>
    <name evidence="2" type="ORF">AWRI4619_LOCUS5678</name>
</gene>
<comment type="caution">
    <text evidence="2">The sequence shown here is derived from an EMBL/GenBank/DDBJ whole genome shotgun (WGS) entry which is preliminary data.</text>
</comment>
<dbReference type="PROSITE" id="PS51257">
    <property type="entry name" value="PROKAR_LIPOPROTEIN"/>
    <property type="match status" value="1"/>
</dbReference>
<dbReference type="EMBL" id="CAIJEN010000007">
    <property type="protein sequence ID" value="CAD0089253.1"/>
    <property type="molecule type" value="Genomic_DNA"/>
</dbReference>
<feature type="region of interest" description="Disordered" evidence="1">
    <location>
        <begin position="328"/>
        <end position="347"/>
    </location>
</feature>
<dbReference type="Proteomes" id="UP000716446">
    <property type="component" value="Unassembled WGS sequence"/>
</dbReference>
<evidence type="ECO:0000313" key="2">
    <source>
        <dbReference type="EMBL" id="CAD0089253.1"/>
    </source>
</evidence>
<organism evidence="2 3">
    <name type="scientific">Aureobasidium vineae</name>
    <dbReference type="NCBI Taxonomy" id="2773715"/>
    <lineage>
        <taxon>Eukaryota</taxon>
        <taxon>Fungi</taxon>
        <taxon>Dikarya</taxon>
        <taxon>Ascomycota</taxon>
        <taxon>Pezizomycotina</taxon>
        <taxon>Dothideomycetes</taxon>
        <taxon>Dothideomycetidae</taxon>
        <taxon>Dothideales</taxon>
        <taxon>Saccotheciaceae</taxon>
        <taxon>Aureobasidium</taxon>
    </lineage>
</organism>
<evidence type="ECO:0000313" key="3">
    <source>
        <dbReference type="Proteomes" id="UP000716446"/>
    </source>
</evidence>
<name>A0A9N8JLT7_9PEZI</name>
<accession>A0A9N8JLT7</accession>
<sequence>MRLSCPSTGLDLALTSNASISTLAQSCNTPSITHIESGRPSQFSSTCLFLAVSLTTAPLPVTNKKAPTHRLGKDVPFSHLKPPEGLSQWTLDQVHLKFDITSPSQSSVPENDAMLFECSTILEDQANVSSSSLAGTNNLEGAIGLIDAALRLALANLTPKALMNIKITERSSFKHLDEVCPAMWNPVLLPTISHALSNSISRRARSFSLKEKLKEISRQECPVMSNGQHTEPLTTQKAVSIRLWRLMQRRLRDPSAGKRLKSILISDAPLSTSEQDEDIDNSLSFEHGSEHSILQQSENCLGLDDADDEEDLLEIEYESECENLFRSADLEPDESPSDDEMLDCLHNGQHDNYDQVVASDIDDETASVFEDMLEL</sequence>
<feature type="non-terminal residue" evidence="2">
    <location>
        <position position="1"/>
    </location>
</feature>